<proteinExistence type="predicted"/>
<sequence length="227" mass="26461">MALRMILHVGKSVHDDILITPYGVTNYVKRLESLERVGVRMNKRGFSGYVASVYVYLLKSSEVYRESAVRLLNQLTWGAVRDGKQPVVLLRLRMPRKQFLDYNWGERVTQMAMERREIDYALSWLSTLGGAFSAMGDHFADYALVAGKISMQQFKLALRLEDPFLAARCKLYAALSLIQQNKLKIPKRIIPEIYRYAVQNKDIRLMKMCQGIWSKLKYHHELEKNRR</sequence>
<dbReference type="PANTHER" id="PTHR36693">
    <property type="entry name" value="GH02722P"/>
    <property type="match status" value="1"/>
</dbReference>
<keyword evidence="1" id="KW-1185">Reference proteome</keyword>
<dbReference type="PANTHER" id="PTHR36693:SF1">
    <property type="entry name" value="GH02722P"/>
    <property type="match status" value="1"/>
</dbReference>
<evidence type="ECO:0000313" key="2">
    <source>
        <dbReference type="RefSeq" id="XP_011298867.1"/>
    </source>
</evidence>
<dbReference type="Pfam" id="PF16065">
    <property type="entry name" value="DUF4807"/>
    <property type="match status" value="1"/>
</dbReference>
<dbReference type="KEGG" id="fas:105264010"/>
<protein>
    <submittedName>
        <fullName evidence="2">Uncharacterized protein F58A4.6</fullName>
    </submittedName>
</protein>
<accession>A0A9R1SXB9</accession>
<dbReference type="AlphaFoldDB" id="A0A9R1SXB9"/>
<reference evidence="2" key="1">
    <citation type="submission" date="2025-08" db="UniProtKB">
        <authorList>
            <consortium name="RefSeq"/>
        </authorList>
    </citation>
    <scope>IDENTIFICATION</scope>
    <source>
        <strain evidence="2">USDA-PBARC FA_bdor</strain>
        <tissue evidence="2">Whole organism</tissue>
    </source>
</reference>
<name>A0A9R1SXB9_9HYME</name>
<evidence type="ECO:0000313" key="1">
    <source>
        <dbReference type="Proteomes" id="UP000694866"/>
    </source>
</evidence>
<dbReference type="OrthoDB" id="121932at2759"/>
<dbReference type="RefSeq" id="XP_011298867.1">
    <property type="nucleotide sequence ID" value="XM_011300565.1"/>
</dbReference>
<dbReference type="GeneID" id="105264010"/>
<gene>
    <name evidence="2" type="primary">LOC105264010</name>
</gene>
<dbReference type="Proteomes" id="UP000694866">
    <property type="component" value="Unplaced"/>
</dbReference>
<dbReference type="InterPro" id="IPR032072">
    <property type="entry name" value="DUF4807"/>
</dbReference>
<organism evidence="1 2">
    <name type="scientific">Fopius arisanus</name>
    <dbReference type="NCBI Taxonomy" id="64838"/>
    <lineage>
        <taxon>Eukaryota</taxon>
        <taxon>Metazoa</taxon>
        <taxon>Ecdysozoa</taxon>
        <taxon>Arthropoda</taxon>
        <taxon>Hexapoda</taxon>
        <taxon>Insecta</taxon>
        <taxon>Pterygota</taxon>
        <taxon>Neoptera</taxon>
        <taxon>Endopterygota</taxon>
        <taxon>Hymenoptera</taxon>
        <taxon>Apocrita</taxon>
        <taxon>Ichneumonoidea</taxon>
        <taxon>Braconidae</taxon>
        <taxon>Opiinae</taxon>
        <taxon>Fopius</taxon>
    </lineage>
</organism>